<protein>
    <submittedName>
        <fullName evidence="1">CxxC motif-containing protein</fullName>
    </submittedName>
</protein>
<dbReference type="Pfam" id="PF07892">
    <property type="entry name" value="DUF1667"/>
    <property type="match status" value="1"/>
</dbReference>
<gene>
    <name evidence="1" type="ORF">J2Z53_002562</name>
</gene>
<dbReference type="PANTHER" id="PTHR39450:SF1">
    <property type="entry name" value="DUF1667 DOMAIN-CONTAINING PROTEIN"/>
    <property type="match status" value="1"/>
</dbReference>
<dbReference type="RefSeq" id="WP_209797822.1">
    <property type="nucleotide sequence ID" value="NZ_JAGGJZ010000020.1"/>
</dbReference>
<comment type="caution">
    <text evidence="1">The sequence shown here is derived from an EMBL/GenBank/DDBJ whole genome shotgun (WGS) entry which is preliminary data.</text>
</comment>
<sequence>MSNKDIFTSVIRVKGDAKHKVVPVKSSDKVDVSLWKEFSKVIGRIYTNTPINTGDIICKNILNTGIDIICSKRIDNE</sequence>
<evidence type="ECO:0000313" key="1">
    <source>
        <dbReference type="EMBL" id="MBP1890910.1"/>
    </source>
</evidence>
<accession>A0ABS4F3S7</accession>
<dbReference type="InterPro" id="IPR012460">
    <property type="entry name" value="DUF1667"/>
</dbReference>
<keyword evidence="2" id="KW-1185">Reference proteome</keyword>
<name>A0ABS4F3S7_9CLOT</name>
<organism evidence="1 2">
    <name type="scientific">Clostridium moniliforme</name>
    <dbReference type="NCBI Taxonomy" id="39489"/>
    <lineage>
        <taxon>Bacteria</taxon>
        <taxon>Bacillati</taxon>
        <taxon>Bacillota</taxon>
        <taxon>Clostridia</taxon>
        <taxon>Eubacteriales</taxon>
        <taxon>Clostridiaceae</taxon>
        <taxon>Clostridium</taxon>
    </lineage>
</organism>
<dbReference type="InterPro" id="IPR036593">
    <property type="entry name" value="CPE0013-like_sf"/>
</dbReference>
<dbReference type="Proteomes" id="UP000783390">
    <property type="component" value="Unassembled WGS sequence"/>
</dbReference>
<dbReference type="EMBL" id="JAGGJZ010000020">
    <property type="protein sequence ID" value="MBP1890910.1"/>
    <property type="molecule type" value="Genomic_DNA"/>
</dbReference>
<dbReference type="Gene3D" id="3.10.530.10">
    <property type="entry name" value="CPE0013-like"/>
    <property type="match status" value="1"/>
</dbReference>
<evidence type="ECO:0000313" key="2">
    <source>
        <dbReference type="Proteomes" id="UP000783390"/>
    </source>
</evidence>
<reference evidence="1 2" key="1">
    <citation type="submission" date="2021-03" db="EMBL/GenBank/DDBJ databases">
        <title>Genomic Encyclopedia of Type Strains, Phase IV (KMG-IV): sequencing the most valuable type-strain genomes for metagenomic binning, comparative biology and taxonomic classification.</title>
        <authorList>
            <person name="Goeker M."/>
        </authorList>
    </citation>
    <scope>NUCLEOTIDE SEQUENCE [LARGE SCALE GENOMIC DNA]</scope>
    <source>
        <strain evidence="1 2">DSM 3984</strain>
    </source>
</reference>
<dbReference type="PANTHER" id="PTHR39450">
    <property type="entry name" value="MOLYBDOPTERIN OXIDOREDUCTASE, 4FE-4S CLUSTER-BINDING SUBUNIT"/>
    <property type="match status" value="1"/>
</dbReference>
<proteinExistence type="predicted"/>
<dbReference type="SUPFAM" id="SSF160148">
    <property type="entry name" value="CPE0013-like"/>
    <property type="match status" value="1"/>
</dbReference>